<dbReference type="Proteomes" id="UP000193144">
    <property type="component" value="Unassembled WGS sequence"/>
</dbReference>
<evidence type="ECO:0000256" key="1">
    <source>
        <dbReference type="SAM" id="MobiDB-lite"/>
    </source>
</evidence>
<accession>A0A1Y2A5Y4</accession>
<keyword evidence="3" id="KW-1185">Reference proteome</keyword>
<feature type="region of interest" description="Disordered" evidence="1">
    <location>
        <begin position="194"/>
        <end position="240"/>
    </location>
</feature>
<feature type="compositionally biased region" description="Basic and acidic residues" evidence="1">
    <location>
        <begin position="196"/>
        <end position="217"/>
    </location>
</feature>
<dbReference type="EMBL" id="MCFA01000009">
    <property type="protein sequence ID" value="ORY17929.1"/>
    <property type="molecule type" value="Genomic_DNA"/>
</dbReference>
<comment type="caution">
    <text evidence="2">The sequence shown here is derived from an EMBL/GenBank/DDBJ whole genome shotgun (WGS) entry which is preliminary data.</text>
</comment>
<protein>
    <submittedName>
        <fullName evidence="2">Uncharacterized protein</fullName>
    </submittedName>
</protein>
<name>A0A1Y2A5Y4_9PLEO</name>
<sequence>MQKIRLEDDISPEPGLPLLSIEAPPPPVAPEHQIWLQQRHSITKLTFGYKKPELVEMLAQRLTRYSGVVSVFNDVTAIKDGTDSATIILEAETPTDAYDIAAKAANAVTTELSDMIYAIVDQTVKSGGERYTDDDQRKADLLGKERWELQELVASREAKLHDIQRIVQDFENETSIIKNFLDRAMMDTMNVELDEQENKDSGGNEEDSNRNGKEPPWHPKFRKRIKGAKMAGHCKLREAK</sequence>
<evidence type="ECO:0000313" key="3">
    <source>
        <dbReference type="Proteomes" id="UP000193144"/>
    </source>
</evidence>
<organism evidence="2 3">
    <name type="scientific">Clohesyomyces aquaticus</name>
    <dbReference type="NCBI Taxonomy" id="1231657"/>
    <lineage>
        <taxon>Eukaryota</taxon>
        <taxon>Fungi</taxon>
        <taxon>Dikarya</taxon>
        <taxon>Ascomycota</taxon>
        <taxon>Pezizomycotina</taxon>
        <taxon>Dothideomycetes</taxon>
        <taxon>Pleosporomycetidae</taxon>
        <taxon>Pleosporales</taxon>
        <taxon>Lindgomycetaceae</taxon>
        <taxon>Clohesyomyces</taxon>
    </lineage>
</organism>
<reference evidence="2 3" key="1">
    <citation type="submission" date="2016-07" db="EMBL/GenBank/DDBJ databases">
        <title>Pervasive Adenine N6-methylation of Active Genes in Fungi.</title>
        <authorList>
            <consortium name="DOE Joint Genome Institute"/>
            <person name="Mondo S.J."/>
            <person name="Dannebaum R.O."/>
            <person name="Kuo R.C."/>
            <person name="Labutti K."/>
            <person name="Haridas S."/>
            <person name="Kuo A."/>
            <person name="Salamov A."/>
            <person name="Ahrendt S.R."/>
            <person name="Lipzen A."/>
            <person name="Sullivan W."/>
            <person name="Andreopoulos W.B."/>
            <person name="Clum A."/>
            <person name="Lindquist E."/>
            <person name="Daum C."/>
            <person name="Ramamoorthy G.K."/>
            <person name="Gryganskyi A."/>
            <person name="Culley D."/>
            <person name="Magnuson J.K."/>
            <person name="James T.Y."/>
            <person name="O'Malley M.A."/>
            <person name="Stajich J.E."/>
            <person name="Spatafora J.W."/>
            <person name="Visel A."/>
            <person name="Grigoriev I.V."/>
        </authorList>
    </citation>
    <scope>NUCLEOTIDE SEQUENCE [LARGE SCALE GENOMIC DNA]</scope>
    <source>
        <strain evidence="2 3">CBS 115471</strain>
    </source>
</reference>
<evidence type="ECO:0000313" key="2">
    <source>
        <dbReference type="EMBL" id="ORY17929.1"/>
    </source>
</evidence>
<gene>
    <name evidence="2" type="ORF">BCR34DRAFT_554525</name>
</gene>
<proteinExistence type="predicted"/>
<dbReference type="AlphaFoldDB" id="A0A1Y2A5Y4"/>